<dbReference type="EMBL" id="JBHSFQ010000017">
    <property type="protein sequence ID" value="MFC4563666.1"/>
    <property type="molecule type" value="Genomic_DNA"/>
</dbReference>
<gene>
    <name evidence="6" type="ORF">ACFO4E_17515</name>
</gene>
<dbReference type="Gene3D" id="3.40.50.620">
    <property type="entry name" value="HUPs"/>
    <property type="match status" value="2"/>
</dbReference>
<accession>A0ABV9DY10</accession>
<comment type="catalytic activity">
    <reaction evidence="4">
        <text>L-aspartate + L-glutamine + ATP + H2O = L-asparagine + L-glutamate + AMP + diphosphate + H(+)</text>
        <dbReference type="Rhea" id="RHEA:12228"/>
        <dbReference type="ChEBI" id="CHEBI:15377"/>
        <dbReference type="ChEBI" id="CHEBI:15378"/>
        <dbReference type="ChEBI" id="CHEBI:29985"/>
        <dbReference type="ChEBI" id="CHEBI:29991"/>
        <dbReference type="ChEBI" id="CHEBI:30616"/>
        <dbReference type="ChEBI" id="CHEBI:33019"/>
        <dbReference type="ChEBI" id="CHEBI:58048"/>
        <dbReference type="ChEBI" id="CHEBI:58359"/>
        <dbReference type="ChEBI" id="CHEBI:456215"/>
        <dbReference type="EC" id="6.3.5.4"/>
    </reaction>
</comment>
<evidence type="ECO:0000313" key="6">
    <source>
        <dbReference type="EMBL" id="MFC4563666.1"/>
    </source>
</evidence>
<feature type="domain" description="Asparagine synthetase" evidence="5">
    <location>
        <begin position="206"/>
        <end position="584"/>
    </location>
</feature>
<comment type="caution">
    <text evidence="6">The sequence shown here is derived from an EMBL/GenBank/DDBJ whole genome shotgun (WGS) entry which is preliminary data.</text>
</comment>
<reference evidence="7" key="1">
    <citation type="journal article" date="2019" name="Int. J. Syst. Evol. Microbiol.">
        <title>The Global Catalogue of Microorganisms (GCM) 10K type strain sequencing project: providing services to taxonomists for standard genome sequencing and annotation.</title>
        <authorList>
            <consortium name="The Broad Institute Genomics Platform"/>
            <consortium name="The Broad Institute Genome Sequencing Center for Infectious Disease"/>
            <person name="Wu L."/>
            <person name="Ma J."/>
        </authorList>
    </citation>
    <scope>NUCLEOTIDE SEQUENCE [LARGE SCALE GENOMIC DNA]</scope>
    <source>
        <strain evidence="7">XZYJ18</strain>
    </source>
</reference>
<name>A0ABV9DY10_9ACTN</name>
<evidence type="ECO:0000256" key="3">
    <source>
        <dbReference type="ARBA" id="ARBA00022888"/>
    </source>
</evidence>
<dbReference type="Pfam" id="PF00733">
    <property type="entry name" value="Asn_synthase"/>
    <property type="match status" value="1"/>
</dbReference>
<evidence type="ECO:0000256" key="1">
    <source>
        <dbReference type="ARBA" id="ARBA00005187"/>
    </source>
</evidence>
<keyword evidence="3" id="KW-0028">Amino-acid biosynthesis</keyword>
<dbReference type="InterPro" id="IPR051786">
    <property type="entry name" value="ASN_synthetase/amidase"/>
</dbReference>
<dbReference type="Proteomes" id="UP001595923">
    <property type="component" value="Unassembled WGS sequence"/>
</dbReference>
<dbReference type="EC" id="6.3.5.4" evidence="2"/>
<comment type="pathway">
    <text evidence="1">Amino-acid biosynthesis; L-asparagine biosynthesis; L-asparagine from L-aspartate (L-Gln route): step 1/1.</text>
</comment>
<organism evidence="6 7">
    <name type="scientific">Nocardiopsis mangrovi</name>
    <dbReference type="NCBI Taxonomy" id="1179818"/>
    <lineage>
        <taxon>Bacteria</taxon>
        <taxon>Bacillati</taxon>
        <taxon>Actinomycetota</taxon>
        <taxon>Actinomycetes</taxon>
        <taxon>Streptosporangiales</taxon>
        <taxon>Nocardiopsidaceae</taxon>
        <taxon>Nocardiopsis</taxon>
    </lineage>
</organism>
<evidence type="ECO:0000313" key="7">
    <source>
        <dbReference type="Proteomes" id="UP001595923"/>
    </source>
</evidence>
<dbReference type="RefSeq" id="WP_378576142.1">
    <property type="nucleotide sequence ID" value="NZ_JBHSFQ010000017.1"/>
</dbReference>
<dbReference type="PANTHER" id="PTHR43284">
    <property type="entry name" value="ASPARAGINE SYNTHETASE (GLUTAMINE-HYDROLYZING)"/>
    <property type="match status" value="1"/>
</dbReference>
<evidence type="ECO:0000256" key="2">
    <source>
        <dbReference type="ARBA" id="ARBA00012737"/>
    </source>
</evidence>
<dbReference type="SUPFAM" id="SSF52402">
    <property type="entry name" value="Adenine nucleotide alpha hydrolases-like"/>
    <property type="match status" value="1"/>
</dbReference>
<dbReference type="PANTHER" id="PTHR43284:SF1">
    <property type="entry name" value="ASPARAGINE SYNTHETASE"/>
    <property type="match status" value="1"/>
</dbReference>
<protein>
    <recommendedName>
        <fullName evidence="2">asparagine synthase (glutamine-hydrolyzing)</fullName>
        <ecNumber evidence="2">6.3.5.4</ecNumber>
    </recommendedName>
</protein>
<dbReference type="InterPro" id="IPR029055">
    <property type="entry name" value="Ntn_hydrolases_N"/>
</dbReference>
<keyword evidence="3" id="KW-0061">Asparagine biosynthesis</keyword>
<dbReference type="InterPro" id="IPR001962">
    <property type="entry name" value="Asn_synthase"/>
</dbReference>
<dbReference type="SUPFAM" id="SSF56235">
    <property type="entry name" value="N-terminal nucleophile aminohydrolases (Ntn hydrolases)"/>
    <property type="match status" value="1"/>
</dbReference>
<keyword evidence="7" id="KW-1185">Reference proteome</keyword>
<dbReference type="Gene3D" id="3.60.20.10">
    <property type="entry name" value="Glutamine Phosphoribosylpyrophosphate, subunit 1, domain 1"/>
    <property type="match status" value="1"/>
</dbReference>
<evidence type="ECO:0000259" key="5">
    <source>
        <dbReference type="Pfam" id="PF00733"/>
    </source>
</evidence>
<evidence type="ECO:0000256" key="4">
    <source>
        <dbReference type="ARBA" id="ARBA00048741"/>
    </source>
</evidence>
<sequence length="595" mass="63305">MVTPSLGGAWWLMLPGAAPEPPPDWPVIARHSSGRAWLVGEPGPVLTAKVGEVKAAAIGDVLAEPGEFADALHRAVAHRDYDALTGFAGSYQLLVSEPGRMLAYSDAAGLRRVYTARYGRAVVAGDRARVLAAVRGAGPDPEWTAGRMCAPAVPGPVRETRSPYEGVTPVPAGCRAELAGEQPAGITRYWHPPSAEAPLRDGAVRLREALENAIAGRVRHVGGPVTVELSGGLDSAALAALAVRAVGAEQVRLVTTPSRTSGDLPWARLIAEHLGACHEVLDDSPELFADLPNAVPSHTDEPPAAVGAARLAHTVSALARAGSRVHLNGQGGDEVLGAPLSHLGLLLRQRHHGAVRLLRGHAALHATSAVELARHALSSQPHWQWLREAAECLDGDVDPIRDAVAWEAYPRMAPWASPHARRLVTDALAVSEVEPWGERTVHAALARVRTSAAAAATYGQAMTALGGPPVVFPFFDRPVVEACLTVRPEARSDPWVFKPLLAEAMRDVLPEALLARTTKGSYTPDIHRGWARHRARVLDLVRSPALAELGLVEPDRLHRALVGWGAAGLPPAYVTDLLTLELWTRTTDVVRQEAL</sequence>
<dbReference type="InterPro" id="IPR014729">
    <property type="entry name" value="Rossmann-like_a/b/a_fold"/>
</dbReference>
<proteinExistence type="predicted"/>